<keyword evidence="10 12" id="KW-0675">Receptor</keyword>
<dbReference type="Proteomes" id="UP000325315">
    <property type="component" value="Unassembled WGS sequence"/>
</dbReference>
<dbReference type="InterPro" id="IPR001611">
    <property type="entry name" value="Leu-rich_rpt"/>
</dbReference>
<keyword evidence="12" id="KW-0808">Transferase</keyword>
<evidence type="ECO:0000256" key="3">
    <source>
        <dbReference type="ARBA" id="ARBA00022475"/>
    </source>
</evidence>
<keyword evidence="3" id="KW-1003">Cell membrane</keyword>
<evidence type="ECO:0000256" key="8">
    <source>
        <dbReference type="ARBA" id="ARBA00022989"/>
    </source>
</evidence>
<keyword evidence="8" id="KW-1133">Transmembrane helix</keyword>
<keyword evidence="9" id="KW-0472">Membrane</keyword>
<keyword evidence="12" id="KW-0418">Kinase</keyword>
<gene>
    <name evidence="12" type="ORF">EPI10_002809</name>
</gene>
<dbReference type="Gene3D" id="3.80.10.10">
    <property type="entry name" value="Ribonuclease Inhibitor"/>
    <property type="match status" value="1"/>
</dbReference>
<dbReference type="InterPro" id="IPR032675">
    <property type="entry name" value="LRR_dom_sf"/>
</dbReference>
<proteinExistence type="inferred from homology"/>
<evidence type="ECO:0000313" key="13">
    <source>
        <dbReference type="Proteomes" id="UP000325315"/>
    </source>
</evidence>
<dbReference type="Pfam" id="PF00560">
    <property type="entry name" value="LRR_1"/>
    <property type="match status" value="3"/>
</dbReference>
<accession>A0A5B6VF75</accession>
<reference evidence="13" key="1">
    <citation type="journal article" date="2019" name="Plant Biotechnol. J.">
        <title>Genome sequencing of the Australian wild diploid species Gossypium australe highlights disease resistance and delayed gland morphogenesis.</title>
        <authorList>
            <person name="Cai Y."/>
            <person name="Cai X."/>
            <person name="Wang Q."/>
            <person name="Wang P."/>
            <person name="Zhang Y."/>
            <person name="Cai C."/>
            <person name="Xu Y."/>
            <person name="Wang K."/>
            <person name="Zhou Z."/>
            <person name="Wang C."/>
            <person name="Geng S."/>
            <person name="Li B."/>
            <person name="Dong Q."/>
            <person name="Hou Y."/>
            <person name="Wang H."/>
            <person name="Ai P."/>
            <person name="Liu Z."/>
            <person name="Yi F."/>
            <person name="Sun M."/>
            <person name="An G."/>
            <person name="Cheng J."/>
            <person name="Zhang Y."/>
            <person name="Shi Q."/>
            <person name="Xie Y."/>
            <person name="Shi X."/>
            <person name="Chang Y."/>
            <person name="Huang F."/>
            <person name="Chen Y."/>
            <person name="Hong S."/>
            <person name="Mi L."/>
            <person name="Sun Q."/>
            <person name="Zhang L."/>
            <person name="Zhou B."/>
            <person name="Peng R."/>
            <person name="Zhang X."/>
            <person name="Liu F."/>
        </authorList>
    </citation>
    <scope>NUCLEOTIDE SEQUENCE [LARGE SCALE GENOMIC DNA]</scope>
    <source>
        <strain evidence="13">cv. PA1801</strain>
    </source>
</reference>
<sequence length="143" mass="15993">METFDVSNNKMTGPILSCLSLSMDPSNVWLLNLQNNRLSGNIPIQIDLLSAINFLLLGNNHFSGLIPRQLCQLRDIRIIDFSNNSFSGSIPSCLSNFDSEIGSAHAVELICSFNWSEAGYDFVKPLRELYDSRSLMDSVMLED</sequence>
<evidence type="ECO:0000256" key="7">
    <source>
        <dbReference type="ARBA" id="ARBA00022737"/>
    </source>
</evidence>
<evidence type="ECO:0000256" key="1">
    <source>
        <dbReference type="ARBA" id="ARBA00004236"/>
    </source>
</evidence>
<keyword evidence="6" id="KW-0732">Signal</keyword>
<keyword evidence="5" id="KW-0812">Transmembrane</keyword>
<organism evidence="12 13">
    <name type="scientific">Gossypium australe</name>
    <dbReference type="NCBI Taxonomy" id="47621"/>
    <lineage>
        <taxon>Eukaryota</taxon>
        <taxon>Viridiplantae</taxon>
        <taxon>Streptophyta</taxon>
        <taxon>Embryophyta</taxon>
        <taxon>Tracheophyta</taxon>
        <taxon>Spermatophyta</taxon>
        <taxon>Magnoliopsida</taxon>
        <taxon>eudicotyledons</taxon>
        <taxon>Gunneridae</taxon>
        <taxon>Pentapetalae</taxon>
        <taxon>rosids</taxon>
        <taxon>malvids</taxon>
        <taxon>Malvales</taxon>
        <taxon>Malvaceae</taxon>
        <taxon>Malvoideae</taxon>
        <taxon>Gossypium</taxon>
    </lineage>
</organism>
<evidence type="ECO:0000313" key="12">
    <source>
        <dbReference type="EMBL" id="KAA3467829.1"/>
    </source>
</evidence>
<dbReference type="SUPFAM" id="SSF52058">
    <property type="entry name" value="L domain-like"/>
    <property type="match status" value="1"/>
</dbReference>
<dbReference type="InterPro" id="IPR051502">
    <property type="entry name" value="RLP_Defense_Trigger"/>
</dbReference>
<keyword evidence="4" id="KW-0433">Leucine-rich repeat</keyword>
<keyword evidence="13" id="KW-1185">Reference proteome</keyword>
<comment type="caution">
    <text evidence="12">The sequence shown here is derived from an EMBL/GenBank/DDBJ whole genome shotgun (WGS) entry which is preliminary data.</text>
</comment>
<keyword evidence="7" id="KW-0677">Repeat</keyword>
<evidence type="ECO:0000256" key="6">
    <source>
        <dbReference type="ARBA" id="ARBA00022729"/>
    </source>
</evidence>
<dbReference type="GO" id="GO:0005886">
    <property type="term" value="C:plasma membrane"/>
    <property type="evidence" value="ECO:0007669"/>
    <property type="project" value="UniProtKB-SubCell"/>
</dbReference>
<dbReference type="PANTHER" id="PTHR48062:SF52">
    <property type="entry name" value="RECEPTOR-LIKE PROTEIN 8-RELATED"/>
    <property type="match status" value="1"/>
</dbReference>
<dbReference type="AlphaFoldDB" id="A0A5B6VF75"/>
<name>A0A5B6VF75_9ROSI</name>
<comment type="similarity">
    <text evidence="2">Belongs to the RLP family.</text>
</comment>
<dbReference type="OrthoDB" id="982460at2759"/>
<dbReference type="GO" id="GO:0016301">
    <property type="term" value="F:kinase activity"/>
    <property type="evidence" value="ECO:0007669"/>
    <property type="project" value="UniProtKB-KW"/>
</dbReference>
<comment type="subcellular location">
    <subcellularLocation>
        <location evidence="1">Cell membrane</location>
    </subcellularLocation>
    <subcellularLocation>
        <location evidence="11">Endomembrane system</location>
        <topology evidence="11">Single-pass membrane protein</topology>
    </subcellularLocation>
</comment>
<evidence type="ECO:0000256" key="5">
    <source>
        <dbReference type="ARBA" id="ARBA00022692"/>
    </source>
</evidence>
<evidence type="ECO:0000256" key="2">
    <source>
        <dbReference type="ARBA" id="ARBA00009592"/>
    </source>
</evidence>
<dbReference type="EMBL" id="SMMG02000007">
    <property type="protein sequence ID" value="KAA3467829.1"/>
    <property type="molecule type" value="Genomic_DNA"/>
</dbReference>
<evidence type="ECO:0000256" key="10">
    <source>
        <dbReference type="ARBA" id="ARBA00023170"/>
    </source>
</evidence>
<evidence type="ECO:0000256" key="11">
    <source>
        <dbReference type="ARBA" id="ARBA00037847"/>
    </source>
</evidence>
<dbReference type="PANTHER" id="PTHR48062">
    <property type="entry name" value="RECEPTOR-LIKE PROTEIN 14"/>
    <property type="match status" value="1"/>
</dbReference>
<protein>
    <submittedName>
        <fullName evidence="12">LRR receptor-like serine/threonine-protein kinase GSO1 isoform X2</fullName>
    </submittedName>
</protein>
<evidence type="ECO:0000256" key="4">
    <source>
        <dbReference type="ARBA" id="ARBA00022614"/>
    </source>
</evidence>
<evidence type="ECO:0000256" key="9">
    <source>
        <dbReference type="ARBA" id="ARBA00023136"/>
    </source>
</evidence>